<evidence type="ECO:0000313" key="2">
    <source>
        <dbReference type="EMBL" id="KAK9871588.1"/>
    </source>
</evidence>
<protein>
    <recommendedName>
        <fullName evidence="4">Endonuclease-reverse transcriptase</fullName>
    </recommendedName>
</protein>
<proteinExistence type="predicted"/>
<reference evidence="2 3" key="1">
    <citation type="submission" date="2023-03" db="EMBL/GenBank/DDBJ databases">
        <title>Genome insight into feeding habits of ladybird beetles.</title>
        <authorList>
            <person name="Li H.-S."/>
            <person name="Huang Y.-H."/>
            <person name="Pang H."/>
        </authorList>
    </citation>
    <scope>NUCLEOTIDE SEQUENCE [LARGE SCALE GENOMIC DNA]</scope>
    <source>
        <strain evidence="2">SYSU_2023b</strain>
        <tissue evidence="2">Whole body</tissue>
    </source>
</reference>
<comment type="caution">
    <text evidence="2">The sequence shown here is derived from an EMBL/GenBank/DDBJ whole genome shotgun (WGS) entry which is preliminary data.</text>
</comment>
<evidence type="ECO:0000313" key="3">
    <source>
        <dbReference type="Proteomes" id="UP001431783"/>
    </source>
</evidence>
<dbReference type="Proteomes" id="UP001431783">
    <property type="component" value="Unassembled WGS sequence"/>
</dbReference>
<evidence type="ECO:0000256" key="1">
    <source>
        <dbReference type="SAM" id="Coils"/>
    </source>
</evidence>
<name>A0AAW1TSC7_9CUCU</name>
<feature type="coiled-coil region" evidence="1">
    <location>
        <begin position="33"/>
        <end position="67"/>
    </location>
</feature>
<dbReference type="AlphaFoldDB" id="A0AAW1TSC7"/>
<gene>
    <name evidence="2" type="ORF">WA026_012968</name>
</gene>
<evidence type="ECO:0008006" key="4">
    <source>
        <dbReference type="Google" id="ProtNLM"/>
    </source>
</evidence>
<keyword evidence="1" id="KW-0175">Coiled coil</keyword>
<sequence length="207" mass="23786">MMTEKLDACASRDLLNEIINVRKDLKEFIATSEARILSKLDILQQKIREVEEENTSLKARIEKLEKQSRRKNLIVFGLNKKPEDITLKSVCETLGPLLNEDISERDITDLYPLGRNQNCPVKLELRSTFKKRSLLAKGKNLKGTNIAISLDLTDLERQENKILRKHLQIERARSTSDRVYIGGNKLFVGGGRTRQSNWKRVGRTNRA</sequence>
<dbReference type="EMBL" id="JARQZJ010000006">
    <property type="protein sequence ID" value="KAK9871588.1"/>
    <property type="molecule type" value="Genomic_DNA"/>
</dbReference>
<organism evidence="2 3">
    <name type="scientific">Henosepilachna vigintioctopunctata</name>
    <dbReference type="NCBI Taxonomy" id="420089"/>
    <lineage>
        <taxon>Eukaryota</taxon>
        <taxon>Metazoa</taxon>
        <taxon>Ecdysozoa</taxon>
        <taxon>Arthropoda</taxon>
        <taxon>Hexapoda</taxon>
        <taxon>Insecta</taxon>
        <taxon>Pterygota</taxon>
        <taxon>Neoptera</taxon>
        <taxon>Endopterygota</taxon>
        <taxon>Coleoptera</taxon>
        <taxon>Polyphaga</taxon>
        <taxon>Cucujiformia</taxon>
        <taxon>Coccinelloidea</taxon>
        <taxon>Coccinellidae</taxon>
        <taxon>Epilachninae</taxon>
        <taxon>Epilachnini</taxon>
        <taxon>Henosepilachna</taxon>
    </lineage>
</organism>
<keyword evidence="3" id="KW-1185">Reference proteome</keyword>
<accession>A0AAW1TSC7</accession>